<accession>A0ABD5QL26</accession>
<protein>
    <recommendedName>
        <fullName evidence="1">Tetrapyrrole biosynthesis glutamyl-tRNA reductase dimerisation domain-containing protein</fullName>
    </recommendedName>
</protein>
<dbReference type="Proteomes" id="UP001595925">
    <property type="component" value="Unassembled WGS sequence"/>
</dbReference>
<organism evidence="2 3">
    <name type="scientific">Saliphagus infecundisoli</name>
    <dbReference type="NCBI Taxonomy" id="1849069"/>
    <lineage>
        <taxon>Archaea</taxon>
        <taxon>Methanobacteriati</taxon>
        <taxon>Methanobacteriota</taxon>
        <taxon>Stenosarchaea group</taxon>
        <taxon>Halobacteria</taxon>
        <taxon>Halobacteriales</taxon>
        <taxon>Natrialbaceae</taxon>
        <taxon>Saliphagus</taxon>
    </lineage>
</organism>
<keyword evidence="3" id="KW-1185">Reference proteome</keyword>
<dbReference type="AlphaFoldDB" id="A0ABD5QL26"/>
<gene>
    <name evidence="2" type="ORF">ACFPFO_22545</name>
</gene>
<name>A0ABD5QL26_9EURY</name>
<dbReference type="Pfam" id="PF00745">
    <property type="entry name" value="GlutR_dimer"/>
    <property type="match status" value="1"/>
</dbReference>
<dbReference type="InterPro" id="IPR036453">
    <property type="entry name" value="GluRdtase_dimer_dom_sf"/>
</dbReference>
<feature type="domain" description="Tetrapyrrole biosynthesis glutamyl-tRNA reductase dimerisation" evidence="1">
    <location>
        <begin position="12"/>
        <end position="87"/>
    </location>
</feature>
<dbReference type="SUPFAM" id="SSF69075">
    <property type="entry name" value="Glutamyl tRNA-reductase dimerization domain"/>
    <property type="match status" value="1"/>
</dbReference>
<evidence type="ECO:0000259" key="1">
    <source>
        <dbReference type="Pfam" id="PF00745"/>
    </source>
</evidence>
<dbReference type="RefSeq" id="WP_224829749.1">
    <property type="nucleotide sequence ID" value="NZ_JAIVEF010000026.1"/>
</dbReference>
<evidence type="ECO:0000313" key="3">
    <source>
        <dbReference type="Proteomes" id="UP001595925"/>
    </source>
</evidence>
<proteinExistence type="predicted"/>
<evidence type="ECO:0000313" key="2">
    <source>
        <dbReference type="EMBL" id="MFC4990477.1"/>
    </source>
</evidence>
<sequence>MSVSDQDDLDPEAVQSALRAYGDEIKRKEIQRMFNRLEANQEFTCEQREIIRQMATAIVEGVLTAPELEDNQRYDDEDVQTIVSLFDLDQ</sequence>
<comment type="caution">
    <text evidence="2">The sequence shown here is derived from an EMBL/GenBank/DDBJ whole genome shotgun (WGS) entry which is preliminary data.</text>
</comment>
<dbReference type="Gene3D" id="1.10.238.10">
    <property type="entry name" value="EF-hand"/>
    <property type="match status" value="1"/>
</dbReference>
<dbReference type="EMBL" id="JBHSJG010000073">
    <property type="protein sequence ID" value="MFC4990477.1"/>
    <property type="molecule type" value="Genomic_DNA"/>
</dbReference>
<dbReference type="InterPro" id="IPR015896">
    <property type="entry name" value="4pyrrol_synth_GluRdtase_dimer"/>
</dbReference>
<reference evidence="2 3" key="1">
    <citation type="journal article" date="2019" name="Int. J. Syst. Evol. Microbiol.">
        <title>The Global Catalogue of Microorganisms (GCM) 10K type strain sequencing project: providing services to taxonomists for standard genome sequencing and annotation.</title>
        <authorList>
            <consortium name="The Broad Institute Genomics Platform"/>
            <consortium name="The Broad Institute Genome Sequencing Center for Infectious Disease"/>
            <person name="Wu L."/>
            <person name="Ma J."/>
        </authorList>
    </citation>
    <scope>NUCLEOTIDE SEQUENCE [LARGE SCALE GENOMIC DNA]</scope>
    <source>
        <strain evidence="2 3">CGMCC 1.15824</strain>
    </source>
</reference>